<dbReference type="EMBL" id="JAKELL010000055">
    <property type="protein sequence ID" value="KAH8986340.1"/>
    <property type="molecule type" value="Genomic_DNA"/>
</dbReference>
<dbReference type="PANTHER" id="PTHR15228">
    <property type="entry name" value="SPERMATHECAL PHYSIOLOGY VARIANT"/>
    <property type="match status" value="1"/>
</dbReference>
<proteinExistence type="predicted"/>
<dbReference type="Proteomes" id="UP001201163">
    <property type="component" value="Unassembled WGS sequence"/>
</dbReference>
<dbReference type="SUPFAM" id="SSF103657">
    <property type="entry name" value="BAR/IMD domain-like"/>
    <property type="match status" value="1"/>
</dbReference>
<organism evidence="4 5">
    <name type="scientific">Lactarius akahatsu</name>
    <dbReference type="NCBI Taxonomy" id="416441"/>
    <lineage>
        <taxon>Eukaryota</taxon>
        <taxon>Fungi</taxon>
        <taxon>Dikarya</taxon>
        <taxon>Basidiomycota</taxon>
        <taxon>Agaricomycotina</taxon>
        <taxon>Agaricomycetes</taxon>
        <taxon>Russulales</taxon>
        <taxon>Russulaceae</taxon>
        <taxon>Lactarius</taxon>
    </lineage>
</organism>
<sequence>MSFLSVEPQSKVVLGSHSNSLLAQFDSQLGVIANRYLAFFRERRLIEATYIDSLRKLNRKAKAVDASFDPRAEPTTTRAAWDKVRDSLERAVAEADTQQAFVDMLDNDIIEPLTTLKKTKDETRKRIEEDLKESAAQYAGCAENTISKLQQAYLKKYYPQQYAHSTDIPQRPQDIQTKRFGGKVSVLFRGRREDLREPEPQAAEAEEVSDDACRSVVRQLNTFRSMRAENLGEGYDCLEELVFTPTIKDVLIKYMDGMMSVQFTFRGIFEDSILHAAQHAQNTSDLRASFRRAFAFSIPPPTLYRNNRPGAYSDLIFGIPLVDLTTNEDNVPKVMRMCIEEVEKRGLNTKGIYWVGHPHDAELRRRFESEKSFSFSSTDNIHSVAVLLQRYFWDLPEPIFMLSLQDYKNYRQTRYTESLFSLIQSKLRELHPVHRASLGALLRHLLRVASHSDKNAMTVDALAAKFCYPVLRGNEVLQDGVHVKSLVMEDLIRNAHNLFDERPSPSPPVPSPDLAETSSIHTCGSFLNPDLLRLPEVQAMGPTIRHHPGLVDGNPTSTESRFTPSPGPLLSPLLGLSSSQTLTEGAEMTTQEQAVSEVRGTKAVETLLNVTTFPTPTLRSSDDPPKPIREPAIKYLGFPSFFCYELAN</sequence>
<keyword evidence="5" id="KW-1185">Reference proteome</keyword>
<dbReference type="InterPro" id="IPR008936">
    <property type="entry name" value="Rho_GTPase_activation_prot"/>
</dbReference>
<dbReference type="AlphaFoldDB" id="A0AAD4LE95"/>
<evidence type="ECO:0000256" key="1">
    <source>
        <dbReference type="ARBA" id="ARBA00022468"/>
    </source>
</evidence>
<keyword evidence="1" id="KW-0343">GTPase activation</keyword>
<dbReference type="PANTHER" id="PTHR15228:SF25">
    <property type="entry name" value="F-BAR DOMAIN-CONTAINING PROTEIN"/>
    <property type="match status" value="1"/>
</dbReference>
<dbReference type="SUPFAM" id="SSF48350">
    <property type="entry name" value="GTPase activation domain, GAP"/>
    <property type="match status" value="1"/>
</dbReference>
<dbReference type="PROSITE" id="PS50238">
    <property type="entry name" value="RHOGAP"/>
    <property type="match status" value="1"/>
</dbReference>
<feature type="region of interest" description="Disordered" evidence="2">
    <location>
        <begin position="546"/>
        <end position="565"/>
    </location>
</feature>
<dbReference type="Pfam" id="PF00611">
    <property type="entry name" value="FCH"/>
    <property type="match status" value="1"/>
</dbReference>
<dbReference type="SMART" id="SM00324">
    <property type="entry name" value="RhoGAP"/>
    <property type="match status" value="1"/>
</dbReference>
<accession>A0AAD4LE95</accession>
<dbReference type="InterPro" id="IPR001060">
    <property type="entry name" value="FCH_dom"/>
</dbReference>
<reference evidence="4" key="1">
    <citation type="submission" date="2022-01" db="EMBL/GenBank/DDBJ databases">
        <title>Comparative genomics reveals a dynamic genome evolution in the ectomycorrhizal milk-cap (Lactarius) mushrooms.</title>
        <authorList>
            <consortium name="DOE Joint Genome Institute"/>
            <person name="Lebreton A."/>
            <person name="Tang N."/>
            <person name="Kuo A."/>
            <person name="LaButti K."/>
            <person name="Drula E."/>
            <person name="Barry K."/>
            <person name="Clum A."/>
            <person name="Lipzen A."/>
            <person name="Mousain D."/>
            <person name="Ng V."/>
            <person name="Wang R."/>
            <person name="Wang X."/>
            <person name="Dai Y."/>
            <person name="Henrissat B."/>
            <person name="Grigoriev I.V."/>
            <person name="Guerin-Laguette A."/>
            <person name="Yu F."/>
            <person name="Martin F.M."/>
        </authorList>
    </citation>
    <scope>NUCLEOTIDE SEQUENCE</scope>
    <source>
        <strain evidence="4">QP</strain>
    </source>
</reference>
<feature type="region of interest" description="Disordered" evidence="2">
    <location>
        <begin position="498"/>
        <end position="517"/>
    </location>
</feature>
<dbReference type="InterPro" id="IPR027267">
    <property type="entry name" value="AH/BAR_dom_sf"/>
</dbReference>
<comment type="caution">
    <text evidence="4">The sequence shown here is derived from an EMBL/GenBank/DDBJ whole genome shotgun (WGS) entry which is preliminary data.</text>
</comment>
<evidence type="ECO:0000256" key="2">
    <source>
        <dbReference type="SAM" id="MobiDB-lite"/>
    </source>
</evidence>
<dbReference type="InterPro" id="IPR000198">
    <property type="entry name" value="RhoGAP_dom"/>
</dbReference>
<gene>
    <name evidence="4" type="ORF">EDB92DRAFT_2022602</name>
</gene>
<dbReference type="GO" id="GO:0007165">
    <property type="term" value="P:signal transduction"/>
    <property type="evidence" value="ECO:0007669"/>
    <property type="project" value="InterPro"/>
</dbReference>
<feature type="domain" description="Rho-GAP" evidence="3">
    <location>
        <begin position="319"/>
        <end position="499"/>
    </location>
</feature>
<evidence type="ECO:0000259" key="3">
    <source>
        <dbReference type="PROSITE" id="PS50238"/>
    </source>
</evidence>
<evidence type="ECO:0000313" key="5">
    <source>
        <dbReference type="Proteomes" id="UP001201163"/>
    </source>
</evidence>
<feature type="compositionally biased region" description="Polar residues" evidence="2">
    <location>
        <begin position="554"/>
        <end position="563"/>
    </location>
</feature>
<dbReference type="Pfam" id="PF00620">
    <property type="entry name" value="RhoGAP"/>
    <property type="match status" value="1"/>
</dbReference>
<dbReference type="GO" id="GO:0005096">
    <property type="term" value="F:GTPase activator activity"/>
    <property type="evidence" value="ECO:0007669"/>
    <property type="project" value="UniProtKB-KW"/>
</dbReference>
<evidence type="ECO:0000313" key="4">
    <source>
        <dbReference type="EMBL" id="KAH8986340.1"/>
    </source>
</evidence>
<dbReference type="InterPro" id="IPR051025">
    <property type="entry name" value="RhoGAP"/>
</dbReference>
<name>A0AAD4LE95_9AGAM</name>
<dbReference type="Gene3D" id="1.10.555.10">
    <property type="entry name" value="Rho GTPase activation protein"/>
    <property type="match status" value="1"/>
</dbReference>
<protein>
    <recommendedName>
        <fullName evidence="3">Rho-GAP domain-containing protein</fullName>
    </recommendedName>
</protein>
<dbReference type="Gene3D" id="1.20.1270.60">
    <property type="entry name" value="Arfaptin homology (AH) domain/BAR domain"/>
    <property type="match status" value="1"/>
</dbReference>